<dbReference type="OrthoDB" id="298084at2759"/>
<keyword evidence="4" id="KW-1185">Reference proteome</keyword>
<accession>A0A8J8NWV7</accession>
<feature type="region of interest" description="Disordered" evidence="1">
    <location>
        <begin position="76"/>
        <end position="235"/>
    </location>
</feature>
<gene>
    <name evidence="3" type="ORF">FGO68_gene17685</name>
</gene>
<dbReference type="AlphaFoldDB" id="A0A8J8NWV7"/>
<evidence type="ECO:0000259" key="2">
    <source>
        <dbReference type="PROSITE" id="PS51886"/>
    </source>
</evidence>
<evidence type="ECO:0000256" key="1">
    <source>
        <dbReference type="SAM" id="MobiDB-lite"/>
    </source>
</evidence>
<protein>
    <recommendedName>
        <fullName evidence="2">TLDc domain-containing protein</fullName>
    </recommendedName>
</protein>
<dbReference type="Gene3D" id="3.30.160.60">
    <property type="entry name" value="Classic Zinc Finger"/>
    <property type="match status" value="1"/>
</dbReference>
<dbReference type="Pfam" id="PF07534">
    <property type="entry name" value="TLD"/>
    <property type="match status" value="1"/>
</dbReference>
<dbReference type="EMBL" id="RRYP01005844">
    <property type="protein sequence ID" value="TNV81686.1"/>
    <property type="molecule type" value="Genomic_DNA"/>
</dbReference>
<dbReference type="SMART" id="SM00584">
    <property type="entry name" value="TLDc"/>
    <property type="match status" value="1"/>
</dbReference>
<name>A0A8J8NWV7_HALGN</name>
<organism evidence="3 4">
    <name type="scientific">Halteria grandinella</name>
    <dbReference type="NCBI Taxonomy" id="5974"/>
    <lineage>
        <taxon>Eukaryota</taxon>
        <taxon>Sar</taxon>
        <taxon>Alveolata</taxon>
        <taxon>Ciliophora</taxon>
        <taxon>Intramacronucleata</taxon>
        <taxon>Spirotrichea</taxon>
        <taxon>Stichotrichia</taxon>
        <taxon>Sporadotrichida</taxon>
        <taxon>Halteriidae</taxon>
        <taxon>Halteria</taxon>
    </lineage>
</organism>
<feature type="domain" description="TLDc" evidence="2">
    <location>
        <begin position="463"/>
        <end position="653"/>
    </location>
</feature>
<dbReference type="PROSITE" id="PS51886">
    <property type="entry name" value="TLDC"/>
    <property type="match status" value="1"/>
</dbReference>
<evidence type="ECO:0000313" key="4">
    <source>
        <dbReference type="Proteomes" id="UP000785679"/>
    </source>
</evidence>
<feature type="region of interest" description="Disordered" evidence="1">
    <location>
        <begin position="660"/>
        <end position="686"/>
    </location>
</feature>
<dbReference type="PANTHER" id="PTHR23354">
    <property type="entry name" value="NUCLEOLAR PROTEIN 7/ESTROGEN RECEPTOR COACTIVATOR-RELATED"/>
    <property type="match status" value="1"/>
</dbReference>
<evidence type="ECO:0000313" key="3">
    <source>
        <dbReference type="EMBL" id="TNV81686.1"/>
    </source>
</evidence>
<reference evidence="3" key="1">
    <citation type="submission" date="2019-06" db="EMBL/GenBank/DDBJ databases">
        <authorList>
            <person name="Zheng W."/>
        </authorList>
    </citation>
    <scope>NUCLEOTIDE SEQUENCE</scope>
    <source>
        <strain evidence="3">QDHG01</strain>
    </source>
</reference>
<proteinExistence type="predicted"/>
<sequence length="686" mass="78877">MARGRNKKTSNYNLDFNFISMDTLTQLVCSLCDRRYNMDTRQPYIIKCCLETACKECVTTKMIPLTDQEKADKLNDSLDEEKKQEASLEKDASPEKDKKEQKDGEKPEDKKDGDAKEESKEKDSKEENKQGEAKVEEKKEGEQKDEKTVEQSETDKLLEEYSTKETVKDSTKDEIKLEEEKKEEPKPEEEKKEEAKPEEAKKEVKPAENSDQPPVDALKEEGAHETTMIIDSSKLEDRLPTEEDIPPFECRFCQEKSFPGHGVNKAMLSMLEKALDSQKLIVNCDAHPTEAAEYFNRQSQRLVCQKCVIEEHKDSLLECTPIDNSKMRVEIESAFERLIAHREKVNIVVDDVEKLLEHEQALKSSDFMNLLNAMDEVLPKPKSPEELAAQTFPHFSLSTIQRDGSYTDEEVRIIREQQAKAQEDLIAQVVQEQQQTILASVQPAAVSLPLTPPVVYPPCENLTLSEPSMIEEVNMNLPLLYTWLMRKDKLHFTLLYRGTQHGFTLPALHAALDTRGPLLFLVKSATHNQVFGGYTSKPWSTPPPDMDSKFHYDHNAFIFSLSKKSKHLPFQNEYNAVQHFNKNALFAFGWGDFGVQENCDVREDSWSNYGCTKWTKYTYKLPRHLNEDSDLAYKYLAGAHKFRVQEIEVYEVGKMKSEEEMQQEEIERQMREDVAGKQAKAEEAQI</sequence>
<comment type="caution">
    <text evidence="3">The sequence shown here is derived from an EMBL/GenBank/DDBJ whole genome shotgun (WGS) entry which is preliminary data.</text>
</comment>
<feature type="compositionally biased region" description="Basic and acidic residues" evidence="1">
    <location>
        <begin position="76"/>
        <end position="208"/>
    </location>
</feature>
<dbReference type="Proteomes" id="UP000785679">
    <property type="component" value="Unassembled WGS sequence"/>
</dbReference>
<dbReference type="InterPro" id="IPR006571">
    <property type="entry name" value="TLDc_dom"/>
</dbReference>